<dbReference type="Proteomes" id="UP000831113">
    <property type="component" value="Chromosome"/>
</dbReference>
<keyword evidence="2" id="KW-0540">Nuclease</keyword>
<keyword evidence="2" id="KW-0378">Hydrolase</keyword>
<dbReference type="PANTHER" id="PTHR36558:SF1">
    <property type="entry name" value="RESTRICTION ENDONUCLEASE DOMAIN-CONTAINING PROTEIN-RELATED"/>
    <property type="match status" value="1"/>
</dbReference>
<evidence type="ECO:0000313" key="2">
    <source>
        <dbReference type="EMBL" id="UOG76639.1"/>
    </source>
</evidence>
<dbReference type="InterPro" id="IPR011335">
    <property type="entry name" value="Restrct_endonuc-II-like"/>
</dbReference>
<dbReference type="PANTHER" id="PTHR36558">
    <property type="entry name" value="GLR1098 PROTEIN"/>
    <property type="match status" value="1"/>
</dbReference>
<evidence type="ECO:0000313" key="3">
    <source>
        <dbReference type="Proteomes" id="UP000831113"/>
    </source>
</evidence>
<dbReference type="InterPro" id="IPR012296">
    <property type="entry name" value="Nuclease_put_TT1808"/>
</dbReference>
<dbReference type="Gene3D" id="3.90.1570.10">
    <property type="entry name" value="tt1808, chain A"/>
    <property type="match status" value="1"/>
</dbReference>
<proteinExistence type="predicted"/>
<reference evidence="2 3" key="1">
    <citation type="submission" date="2022-03" db="EMBL/GenBank/DDBJ databases">
        <title>Hymenobactersp. isolated from the air.</title>
        <authorList>
            <person name="Won M."/>
            <person name="Kwon S.-W."/>
        </authorList>
    </citation>
    <scope>NUCLEOTIDE SEQUENCE [LARGE SCALE GENOMIC DNA]</scope>
    <source>
        <strain evidence="2 3">KACC 21982</strain>
    </source>
</reference>
<gene>
    <name evidence="2" type="ORF">MTX78_08555</name>
</gene>
<evidence type="ECO:0000259" key="1">
    <source>
        <dbReference type="Pfam" id="PF05685"/>
    </source>
</evidence>
<dbReference type="GO" id="GO:0004519">
    <property type="term" value="F:endonuclease activity"/>
    <property type="evidence" value="ECO:0007669"/>
    <property type="project" value="UniProtKB-KW"/>
</dbReference>
<protein>
    <submittedName>
        <fullName evidence="2">Uma2 family endonuclease</fullName>
    </submittedName>
</protein>
<dbReference type="RefSeq" id="WP_243801714.1">
    <property type="nucleotide sequence ID" value="NZ_CP094669.1"/>
</dbReference>
<dbReference type="InterPro" id="IPR008538">
    <property type="entry name" value="Uma2"/>
</dbReference>
<dbReference type="EMBL" id="CP094669">
    <property type="protein sequence ID" value="UOG76639.1"/>
    <property type="molecule type" value="Genomic_DNA"/>
</dbReference>
<sequence length="132" mass="15127">MQRFPERPDMRVHVPANGLYTYPDVSVVCSEGQHLEETYLDTLRNPLVLPEVVSARTGKYDRADQFLIYKRIASLQHYVVVESHRPLVGVYTRDTNSSWLFQEYKGADAVPLPALRLELPLTGIHRKITFSA</sequence>
<keyword evidence="2" id="KW-0255">Endonuclease</keyword>
<feature type="domain" description="Putative restriction endonuclease" evidence="1">
    <location>
        <begin position="9"/>
        <end position="119"/>
    </location>
</feature>
<organism evidence="2 3">
    <name type="scientific">Hymenobacter tibetensis</name>
    <dbReference type="NCBI Taxonomy" id="497967"/>
    <lineage>
        <taxon>Bacteria</taxon>
        <taxon>Pseudomonadati</taxon>
        <taxon>Bacteroidota</taxon>
        <taxon>Cytophagia</taxon>
        <taxon>Cytophagales</taxon>
        <taxon>Hymenobacteraceae</taxon>
        <taxon>Hymenobacter</taxon>
    </lineage>
</organism>
<accession>A0ABY4D276</accession>
<dbReference type="SUPFAM" id="SSF52980">
    <property type="entry name" value="Restriction endonuclease-like"/>
    <property type="match status" value="1"/>
</dbReference>
<keyword evidence="3" id="KW-1185">Reference proteome</keyword>
<dbReference type="CDD" id="cd06260">
    <property type="entry name" value="DUF820-like"/>
    <property type="match status" value="1"/>
</dbReference>
<dbReference type="Pfam" id="PF05685">
    <property type="entry name" value="Uma2"/>
    <property type="match status" value="1"/>
</dbReference>
<name>A0ABY4D276_9BACT</name>